<dbReference type="AlphaFoldDB" id="A0A060UMD3"/>
<dbReference type="Proteomes" id="UP000193925">
    <property type="component" value="Chromosome AFERRI"/>
</dbReference>
<dbReference type="EMBL" id="LT841305">
    <property type="protein sequence ID" value="SMH66380.1"/>
    <property type="molecule type" value="Genomic_DNA"/>
</dbReference>
<keyword evidence="3" id="KW-1185">Reference proteome</keyword>
<evidence type="ECO:0000313" key="3">
    <source>
        <dbReference type="Proteomes" id="UP000193925"/>
    </source>
</evidence>
<accession>A0A060UMD3</accession>
<evidence type="ECO:0000313" key="1">
    <source>
        <dbReference type="EMBL" id="CDQ09807.1"/>
    </source>
</evidence>
<sequence>MITPLFKQKIHRRRKIAHTEDLLACRATLGYTPPTENYDEMPFPLRGVSPLRYRMTQNVVATEGTALFTFRPSDQVTHE</sequence>
<reference evidence="1" key="1">
    <citation type="submission" date="2014-03" db="EMBL/GenBank/DDBJ databases">
        <authorList>
            <person name="Genoscope - CEA"/>
        </authorList>
    </citation>
    <scope>NUCLEOTIDE SEQUENCE [LARGE SCALE GENOMIC DNA]</scope>
    <source>
        <strain evidence="1">CF27</strain>
    </source>
</reference>
<dbReference type="EMBL" id="CCCS020000023">
    <property type="protein sequence ID" value="CDQ09807.1"/>
    <property type="molecule type" value="Genomic_DNA"/>
</dbReference>
<organism evidence="1">
    <name type="scientific">Acidithiobacillus ferrivorans</name>
    <dbReference type="NCBI Taxonomy" id="160808"/>
    <lineage>
        <taxon>Bacteria</taxon>
        <taxon>Pseudomonadati</taxon>
        <taxon>Pseudomonadota</taxon>
        <taxon>Acidithiobacillia</taxon>
        <taxon>Acidithiobacillales</taxon>
        <taxon>Acidithiobacillaceae</taxon>
        <taxon>Acidithiobacillus</taxon>
    </lineage>
</organism>
<reference evidence="2 3" key="3">
    <citation type="submission" date="2017-03" db="EMBL/GenBank/DDBJ databases">
        <authorList>
            <person name="Regsiter A."/>
            <person name="William W."/>
        </authorList>
    </citation>
    <scope>NUCLEOTIDE SEQUENCE [LARGE SCALE GENOMIC DNA]</scope>
    <source>
        <strain evidence="2">PRJEB5721</strain>
    </source>
</reference>
<name>A0A060UMD3_9PROT</name>
<protein>
    <submittedName>
        <fullName evidence="1">Uncharacterized protein</fullName>
    </submittedName>
</protein>
<evidence type="ECO:0000313" key="2">
    <source>
        <dbReference type="EMBL" id="SMH66380.1"/>
    </source>
</evidence>
<reference evidence="1" key="2">
    <citation type="submission" date="2014-07" db="EMBL/GenBank/DDBJ databases">
        <title>Initial genome analysis of the psychrotolerant acidophile Acidithiobacillus ferrivorans CF27: insights into iron and sulfur oxidation pathways and into biofilm formation.</title>
        <authorList>
            <person name="Talla E."/>
            <person name="Hedrich S."/>
            <person name="Mangenot S."/>
            <person name="Ji B."/>
            <person name="Johnson D.B."/>
            <person name="Barbe V."/>
            <person name="Bonnefoy V."/>
        </authorList>
    </citation>
    <scope>NUCLEOTIDE SEQUENCE [LARGE SCALE GENOMIC DNA]</scope>
    <source>
        <strain evidence="1">CF27</strain>
    </source>
</reference>
<gene>
    <name evidence="2" type="ORF">AFERRI_30110</name>
    <name evidence="1" type="ORF">AFERRI_30453</name>
</gene>
<proteinExistence type="predicted"/>